<evidence type="ECO:0000313" key="1">
    <source>
        <dbReference type="EMBL" id="ALI34308.1"/>
    </source>
</evidence>
<organism evidence="1 2">
    <name type="scientific">Candidatus Nitrosocosmicus oleophilus</name>
    <dbReference type="NCBI Taxonomy" id="1353260"/>
    <lineage>
        <taxon>Archaea</taxon>
        <taxon>Nitrososphaerota</taxon>
        <taxon>Nitrososphaeria</taxon>
        <taxon>Nitrososphaerales</taxon>
        <taxon>Nitrososphaeraceae</taxon>
        <taxon>Candidatus Nitrosocosmicus</taxon>
    </lineage>
</organism>
<sequence>MQVYLLFLRHSRDSLNSSNWRIPSMIRFSNLVKRSNADFSFSTNSFITKNKNTIVLQTNEGHFNKTDCKIYTDQ</sequence>
<dbReference type="KEGG" id="taa:NMY3_00094"/>
<name>A0A654LSH3_9ARCH</name>
<keyword evidence="2" id="KW-1185">Reference proteome</keyword>
<accession>A0A654LSH3</accession>
<evidence type="ECO:0000313" key="2">
    <source>
        <dbReference type="Proteomes" id="UP000058925"/>
    </source>
</evidence>
<protein>
    <submittedName>
        <fullName evidence="1">Uncharacterized protein</fullName>
    </submittedName>
</protein>
<dbReference type="EMBL" id="CP012850">
    <property type="protein sequence ID" value="ALI34308.1"/>
    <property type="molecule type" value="Genomic_DNA"/>
</dbReference>
<dbReference type="AlphaFoldDB" id="A0A654LSH3"/>
<proteinExistence type="predicted"/>
<reference evidence="2" key="1">
    <citation type="submission" date="2015-10" db="EMBL/GenBank/DDBJ databases">
        <title>Niche specialization of a soil ammonia-oxidizing archaeon, Candidatus Nitrosocosmicus oleophilus.</title>
        <authorList>
            <person name="Jung M.-Y."/>
            <person name="Rhee S.-K."/>
        </authorList>
    </citation>
    <scope>NUCLEOTIDE SEQUENCE [LARGE SCALE GENOMIC DNA]</scope>
    <source>
        <strain evidence="2">MY3</strain>
    </source>
</reference>
<dbReference type="Proteomes" id="UP000058925">
    <property type="component" value="Chromosome"/>
</dbReference>
<gene>
    <name evidence="1" type="ORF">NMY3_00094</name>
</gene>